<dbReference type="Pfam" id="PF04525">
    <property type="entry name" value="LOR"/>
    <property type="match status" value="1"/>
</dbReference>
<dbReference type="Proteomes" id="UP000450000">
    <property type="component" value="Unassembled WGS sequence"/>
</dbReference>
<evidence type="ECO:0000313" key="3">
    <source>
        <dbReference type="Proteomes" id="UP000450000"/>
    </source>
</evidence>
<evidence type="ECO:0000313" key="2">
    <source>
        <dbReference type="EMBL" id="MQS15800.1"/>
    </source>
</evidence>
<dbReference type="InterPro" id="IPR025659">
    <property type="entry name" value="Tubby-like_C"/>
</dbReference>
<dbReference type="EMBL" id="WBOF01000001">
    <property type="protein sequence ID" value="MQS15800.1"/>
    <property type="molecule type" value="Genomic_DNA"/>
</dbReference>
<reference evidence="2 3" key="1">
    <citation type="submission" date="2019-09" db="EMBL/GenBank/DDBJ databases">
        <title>Genome Sequences of Streptomyces kaniharaensis ATCC 21070.</title>
        <authorList>
            <person name="Zhu W."/>
            <person name="De Crecy-Lagard V."/>
            <person name="Richards N.G."/>
        </authorList>
    </citation>
    <scope>NUCLEOTIDE SEQUENCE [LARGE SCALE GENOMIC DNA]</scope>
    <source>
        <strain evidence="2 3">SF-557</strain>
    </source>
</reference>
<dbReference type="InterPro" id="IPR007612">
    <property type="entry name" value="LOR"/>
</dbReference>
<comment type="similarity">
    <text evidence="1">Belongs to the LOR family.</text>
</comment>
<proteinExistence type="inferred from homology"/>
<dbReference type="AlphaFoldDB" id="A0A6N7KWA0"/>
<dbReference type="InterPro" id="IPR038595">
    <property type="entry name" value="LOR_sf"/>
</dbReference>
<protein>
    <recommendedName>
        <fullName evidence="4">LURP-one-related family protein</fullName>
    </recommendedName>
</protein>
<dbReference type="RefSeq" id="WP_153465509.1">
    <property type="nucleotide sequence ID" value="NZ_WBOF01000001.1"/>
</dbReference>
<evidence type="ECO:0008006" key="4">
    <source>
        <dbReference type="Google" id="ProtNLM"/>
    </source>
</evidence>
<organism evidence="2 3">
    <name type="scientific">Streptomyces kaniharaensis</name>
    <dbReference type="NCBI Taxonomy" id="212423"/>
    <lineage>
        <taxon>Bacteria</taxon>
        <taxon>Bacillati</taxon>
        <taxon>Actinomycetota</taxon>
        <taxon>Actinomycetes</taxon>
        <taxon>Kitasatosporales</taxon>
        <taxon>Streptomycetaceae</taxon>
        <taxon>Streptomyces</taxon>
    </lineage>
</organism>
<evidence type="ECO:0000256" key="1">
    <source>
        <dbReference type="ARBA" id="ARBA00005437"/>
    </source>
</evidence>
<gene>
    <name evidence="2" type="ORF">F7Q99_26920</name>
</gene>
<accession>A0A6N7KWA0</accession>
<dbReference type="OrthoDB" id="4863874at2"/>
<sequence length="167" mass="19777">MRYLVRDRMFAFHEEAWIETEHREKLYRVNRKFLRLRRTFALVDTRGEHVASIVRKAFTIHHTLLIKQDGELTAKISKKMFTLFGDRFKVRLRDGRRLTIAGNLWDREFDIRHDGTTLAHISRRWFTIRDAYAVDVLSQQDALILLILAVCVDHTLQDAKGDQVTNL</sequence>
<name>A0A6N7KWA0_9ACTN</name>
<keyword evidence="3" id="KW-1185">Reference proteome</keyword>
<dbReference type="Gene3D" id="2.40.160.200">
    <property type="entry name" value="LURP1-related"/>
    <property type="match status" value="1"/>
</dbReference>
<comment type="caution">
    <text evidence="2">The sequence shown here is derived from an EMBL/GenBank/DDBJ whole genome shotgun (WGS) entry which is preliminary data.</text>
</comment>
<dbReference type="SUPFAM" id="SSF54518">
    <property type="entry name" value="Tubby C-terminal domain-like"/>
    <property type="match status" value="1"/>
</dbReference>